<dbReference type="Gene3D" id="3.10.180.10">
    <property type="entry name" value="2,3-Dihydroxybiphenyl 1,2-Dioxygenase, domain 1"/>
    <property type="match status" value="1"/>
</dbReference>
<accession>A0A0J1IAQ7</accession>
<reference evidence="2 3" key="1">
    <citation type="submission" date="2015-05" db="EMBL/GenBank/DDBJ databases">
        <title>Whole genome sequence and identification of bacterial endophytes from Costus igneus.</title>
        <authorList>
            <person name="Lee Y.P."/>
            <person name="Gan H.M."/>
            <person name="Eng W."/>
            <person name="Wheatley M.S."/>
            <person name="Caraballo A."/>
            <person name="Polter S."/>
            <person name="Savka M.A."/>
            <person name="Hudson A.O."/>
        </authorList>
    </citation>
    <scope>NUCLEOTIDE SEQUENCE [LARGE SCALE GENOMIC DNA]</scope>
    <source>
        <strain evidence="2 3">RIT379</strain>
    </source>
</reference>
<dbReference type="SUPFAM" id="SSF54593">
    <property type="entry name" value="Glyoxalase/Bleomycin resistance protein/Dihydroxybiphenyl dioxygenase"/>
    <property type="match status" value="1"/>
</dbReference>
<evidence type="ECO:0000259" key="1">
    <source>
        <dbReference type="PROSITE" id="PS51819"/>
    </source>
</evidence>
<dbReference type="InterPro" id="IPR037523">
    <property type="entry name" value="VOC_core"/>
</dbReference>
<name>A0A0J1IAQ7_NIACI</name>
<dbReference type="OrthoDB" id="2354281at2"/>
<evidence type="ECO:0000313" key="3">
    <source>
        <dbReference type="Proteomes" id="UP000036045"/>
    </source>
</evidence>
<protein>
    <recommendedName>
        <fullName evidence="1">VOC domain-containing protein</fullName>
    </recommendedName>
</protein>
<dbReference type="PATRIC" id="fig|1397.4.peg.2800"/>
<dbReference type="Pfam" id="PF00903">
    <property type="entry name" value="Glyoxalase"/>
    <property type="match status" value="1"/>
</dbReference>
<keyword evidence="3" id="KW-1185">Reference proteome</keyword>
<dbReference type="InterPro" id="IPR004360">
    <property type="entry name" value="Glyas_Fos-R_dOase_dom"/>
</dbReference>
<proteinExistence type="predicted"/>
<dbReference type="InterPro" id="IPR029068">
    <property type="entry name" value="Glyas_Bleomycin-R_OHBP_Dase"/>
</dbReference>
<comment type="caution">
    <text evidence="2">The sequence shown here is derived from an EMBL/GenBank/DDBJ whole genome shotgun (WGS) entry which is preliminary data.</text>
</comment>
<organism evidence="2 3">
    <name type="scientific">Niallia circulans</name>
    <name type="common">Bacillus circulans</name>
    <dbReference type="NCBI Taxonomy" id="1397"/>
    <lineage>
        <taxon>Bacteria</taxon>
        <taxon>Bacillati</taxon>
        <taxon>Bacillota</taxon>
        <taxon>Bacilli</taxon>
        <taxon>Bacillales</taxon>
        <taxon>Bacillaceae</taxon>
        <taxon>Niallia</taxon>
    </lineage>
</organism>
<dbReference type="PROSITE" id="PS51819">
    <property type="entry name" value="VOC"/>
    <property type="match status" value="1"/>
</dbReference>
<dbReference type="AlphaFoldDB" id="A0A0J1IAQ7"/>
<dbReference type="RefSeq" id="WP_047944073.1">
    <property type="nucleotide sequence ID" value="NZ_CP053989.1"/>
</dbReference>
<evidence type="ECO:0000313" key="2">
    <source>
        <dbReference type="EMBL" id="KLV23057.1"/>
    </source>
</evidence>
<dbReference type="EMBL" id="LDPH01000027">
    <property type="protein sequence ID" value="KLV23057.1"/>
    <property type="molecule type" value="Genomic_DNA"/>
</dbReference>
<gene>
    <name evidence="2" type="ORF">ABW02_20225</name>
</gene>
<feature type="domain" description="VOC" evidence="1">
    <location>
        <begin position="11"/>
        <end position="127"/>
    </location>
</feature>
<sequence length="127" mass="14488">MNSLRSPIACKVNNVFIHVSDLEKSAEWYSELLGLPFNKEDVLSPVYNIPVTTETGLTLDDHTFDPSFTLKPSSHVLFNFFVEDIDLAYKFVKNKGITVVREIERIGDFAYFNFEDLDGNVLMICNC</sequence>
<dbReference type="Proteomes" id="UP000036045">
    <property type="component" value="Unassembled WGS sequence"/>
</dbReference>
<dbReference type="GeneID" id="56350547"/>